<name>A0A1R2BKG3_9CILI</name>
<dbReference type="PANTHER" id="PTHR11373">
    <property type="entry name" value="DEOXYNUCLEOSIDE TRIPHOSPHATE TRIPHOSPHOHYDROLASE"/>
    <property type="match status" value="1"/>
</dbReference>
<dbReference type="AlphaFoldDB" id="A0A1R2BKG3"/>
<proteinExistence type="predicted"/>
<dbReference type="Gene3D" id="1.10.3210.10">
    <property type="entry name" value="Hypothetical protein af1432"/>
    <property type="match status" value="1"/>
</dbReference>
<dbReference type="GO" id="GO:0008832">
    <property type="term" value="F:dGTPase activity"/>
    <property type="evidence" value="ECO:0007669"/>
    <property type="project" value="TreeGrafter"/>
</dbReference>
<dbReference type="Gene3D" id="3.30.70.2760">
    <property type="match status" value="1"/>
</dbReference>
<reference evidence="3 4" key="1">
    <citation type="submission" date="2016-11" db="EMBL/GenBank/DDBJ databases">
        <title>The macronuclear genome of Stentor coeruleus: a giant cell with tiny introns.</title>
        <authorList>
            <person name="Slabodnick M."/>
            <person name="Ruby J.G."/>
            <person name="Reiff S.B."/>
            <person name="Swart E.C."/>
            <person name="Gosai S."/>
            <person name="Prabakaran S."/>
            <person name="Witkowska E."/>
            <person name="Larue G.E."/>
            <person name="Fisher S."/>
            <person name="Freeman R.M."/>
            <person name="Gunawardena J."/>
            <person name="Chu W."/>
            <person name="Stover N.A."/>
            <person name="Gregory B.D."/>
            <person name="Nowacki M."/>
            <person name="Derisi J."/>
            <person name="Roy S.W."/>
            <person name="Marshall W.F."/>
            <person name="Sood P."/>
        </authorList>
    </citation>
    <scope>NUCLEOTIDE SEQUENCE [LARGE SCALE GENOMIC DNA]</scope>
    <source>
        <strain evidence="3">WM001</strain>
    </source>
</reference>
<dbReference type="Pfam" id="PF01966">
    <property type="entry name" value="HD"/>
    <property type="match status" value="1"/>
</dbReference>
<dbReference type="InterPro" id="IPR045509">
    <property type="entry name" value="HD_assoc_2"/>
</dbReference>
<organism evidence="3 4">
    <name type="scientific">Stentor coeruleus</name>
    <dbReference type="NCBI Taxonomy" id="5963"/>
    <lineage>
        <taxon>Eukaryota</taxon>
        <taxon>Sar</taxon>
        <taxon>Alveolata</taxon>
        <taxon>Ciliophora</taxon>
        <taxon>Postciliodesmatophora</taxon>
        <taxon>Heterotrichea</taxon>
        <taxon>Heterotrichida</taxon>
        <taxon>Stentoridae</taxon>
        <taxon>Stentor</taxon>
    </lineage>
</organism>
<evidence type="ECO:0000313" key="3">
    <source>
        <dbReference type="EMBL" id="OMJ77250.1"/>
    </source>
</evidence>
<evidence type="ECO:0000313" key="4">
    <source>
        <dbReference type="Proteomes" id="UP000187209"/>
    </source>
</evidence>
<comment type="caution">
    <text evidence="3">The sequence shown here is derived from an EMBL/GenBank/DDBJ whole genome shotgun (WGS) entry which is preliminary data.</text>
</comment>
<keyword evidence="4" id="KW-1185">Reference proteome</keyword>
<dbReference type="SUPFAM" id="SSF109604">
    <property type="entry name" value="HD-domain/PDEase-like"/>
    <property type="match status" value="1"/>
</dbReference>
<dbReference type="EMBL" id="MPUH01000585">
    <property type="protein sequence ID" value="OMJ77250.1"/>
    <property type="molecule type" value="Genomic_DNA"/>
</dbReference>
<dbReference type="GO" id="GO:0006203">
    <property type="term" value="P:dGTP catabolic process"/>
    <property type="evidence" value="ECO:0007669"/>
    <property type="project" value="TreeGrafter"/>
</dbReference>
<dbReference type="InterPro" id="IPR003607">
    <property type="entry name" value="HD/PDEase_dom"/>
</dbReference>
<dbReference type="InterPro" id="IPR050135">
    <property type="entry name" value="dGTPase-like"/>
</dbReference>
<gene>
    <name evidence="3" type="ORF">SteCoe_23199</name>
</gene>
<evidence type="ECO:0000259" key="1">
    <source>
        <dbReference type="Pfam" id="PF01966"/>
    </source>
</evidence>
<dbReference type="Pfam" id="PF19276">
    <property type="entry name" value="HD_assoc_2"/>
    <property type="match status" value="1"/>
</dbReference>
<evidence type="ECO:0000259" key="2">
    <source>
        <dbReference type="Pfam" id="PF19276"/>
    </source>
</evidence>
<feature type="domain" description="HD" evidence="1">
    <location>
        <begin position="56"/>
        <end position="184"/>
    </location>
</feature>
<dbReference type="CDD" id="cd00077">
    <property type="entry name" value="HDc"/>
    <property type="match status" value="1"/>
</dbReference>
<accession>A0A1R2BKG3</accession>
<protein>
    <submittedName>
        <fullName evidence="3">Uncharacterized protein</fullName>
    </submittedName>
</protein>
<dbReference type="OrthoDB" id="9991235at2759"/>
<dbReference type="PANTHER" id="PTHR11373:SF4">
    <property type="entry name" value="DEOXYNUCLEOSIDE TRIPHOSPHATE TRIPHOSPHOHYDROLASE SAMHD1"/>
    <property type="match status" value="1"/>
</dbReference>
<dbReference type="GO" id="GO:0005634">
    <property type="term" value="C:nucleus"/>
    <property type="evidence" value="ECO:0007669"/>
    <property type="project" value="TreeGrafter"/>
</dbReference>
<feature type="domain" description="HD-associated" evidence="2">
    <location>
        <begin position="196"/>
        <end position="345"/>
    </location>
</feature>
<sequence>MKRDKSERIIYDPIHGHYTLPVELWQFIDTPVYQRLRDLKQLGTTSYVFPGGNHTRFEHCLGVGYLSRKYIKALKKRQPELEICDNDVRNITLAGLMHDLGHGPFSHIFDTDIVPALGIKNWTHEQASVDLLEYMVDEFSLDLDSEDISQVGNMILGNGQSYIYQIVNNKLNSIDVDKFDYIERDCHCLGFREFPFDTERMMKRSLVINNVICFDAKVVHSIYSLFQSRFNLFQQCYSHRVGQAIGLMIRDALVEAKDPINLIERIQTPEKYYKLTDYVIQEITNSNNPALKKSKEILHNIQSRKLYKQAGQLIFSHGIPHNHITEERIAGYSCDNDGIKPEDLIVKKFKLTYGNPADQVWFYNEFYEMELIPREKVSSLIPANYCDRFVRVFVKDPNKLGSAKKAFAAFCKKELNH</sequence>
<dbReference type="Proteomes" id="UP000187209">
    <property type="component" value="Unassembled WGS sequence"/>
</dbReference>
<dbReference type="InterPro" id="IPR006674">
    <property type="entry name" value="HD_domain"/>
</dbReference>